<dbReference type="GeneID" id="77932287"/>
<dbReference type="KEGG" id="vg:77932287"/>
<dbReference type="Proteomes" id="UP000693725">
    <property type="component" value="Segment"/>
</dbReference>
<dbReference type="RefSeq" id="YP_010656409.1">
    <property type="nucleotide sequence ID" value="NC_070838.1"/>
</dbReference>
<name>A0A8F3EBJ6_9CAUD</name>
<accession>A0A8F3EBJ6</accession>
<proteinExistence type="predicted"/>
<dbReference type="EMBL" id="MW862992">
    <property type="protein sequence ID" value="QWY82769.1"/>
    <property type="molecule type" value="Genomic_DNA"/>
</dbReference>
<gene>
    <name evidence="1" type="primary">28</name>
    <name evidence="1" type="ORF">SEA_SILENTRX_28</name>
</gene>
<evidence type="ECO:0000313" key="1">
    <source>
        <dbReference type="EMBL" id="QWY82769.1"/>
    </source>
</evidence>
<organism evidence="1 2">
    <name type="scientific">Arthrobacter phage SilentRX</name>
    <dbReference type="NCBI Taxonomy" id="2836091"/>
    <lineage>
        <taxon>Viruses</taxon>
        <taxon>Duplodnaviria</taxon>
        <taxon>Heunggongvirae</taxon>
        <taxon>Uroviricota</taxon>
        <taxon>Caudoviricetes</taxon>
        <taxon>Silentrexvirus</taxon>
        <taxon>Silentrexvirus silentrx</taxon>
    </lineage>
</organism>
<keyword evidence="2" id="KW-1185">Reference proteome</keyword>
<protein>
    <submittedName>
        <fullName evidence="1">Uncharacterized protein</fullName>
    </submittedName>
</protein>
<sequence>MPAPVILNIHEEAVQSYIREGGEVNNLLNDVAKEVKRLSIIYLNAGAGGSRGGGPHVRSGRLRGGLHWNRAKLEGPLQGVSRAISSAKHSLYFIEGTGDISHPNMVVPKNRKAPHTNLRYSGAGAEQLAKWAGRSDKQKARGKGVTRKNHVRGQWAKPFLQEGLAASLASQRLK</sequence>
<reference evidence="1" key="1">
    <citation type="submission" date="2021-04" db="EMBL/GenBank/DDBJ databases">
        <authorList>
            <person name="Edwards E.G."/>
            <person name="Siddiqui F.A."/>
            <person name="Anastasi R.E."/>
            <person name="Conroy D.J."/>
            <person name="Gerton T.J."/>
            <person name="Laizure I.E."/>
            <person name="Reynolds J.D."/>
            <person name="Ulker M."/>
            <person name="Ouellette S.K."/>
            <person name="Duggan K.O."/>
            <person name="Johnson K.C."/>
            <person name="MacLea K.S."/>
            <person name="Garlena R.A."/>
            <person name="Russell D.A."/>
            <person name="Jacobs-Sera D."/>
            <person name="Hatfull G.F."/>
        </authorList>
    </citation>
    <scope>NUCLEOTIDE SEQUENCE</scope>
</reference>
<evidence type="ECO:0000313" key="2">
    <source>
        <dbReference type="Proteomes" id="UP000693725"/>
    </source>
</evidence>